<dbReference type="InterPro" id="IPR020568">
    <property type="entry name" value="Ribosomal_Su5_D2-typ_SF"/>
</dbReference>
<dbReference type="Gene3D" id="3.30.230.10">
    <property type="match status" value="1"/>
</dbReference>
<accession>A0A1Y0ISK8</accession>
<dbReference type="NCBIfam" id="TIGR00368">
    <property type="entry name" value="YifB family Mg chelatase-like AAA ATPase"/>
    <property type="match status" value="1"/>
</dbReference>
<dbReference type="Proteomes" id="UP000195437">
    <property type="component" value="Chromosome"/>
</dbReference>
<dbReference type="PANTHER" id="PTHR32039">
    <property type="entry name" value="MAGNESIUM-CHELATASE SUBUNIT CHLI"/>
    <property type="match status" value="1"/>
</dbReference>
<organism evidence="5 6">
    <name type="scientific">Tumebacillus avium</name>
    <dbReference type="NCBI Taxonomy" id="1903704"/>
    <lineage>
        <taxon>Bacteria</taxon>
        <taxon>Bacillati</taxon>
        <taxon>Bacillota</taxon>
        <taxon>Bacilli</taxon>
        <taxon>Bacillales</taxon>
        <taxon>Alicyclobacillaceae</taxon>
        <taxon>Tumebacillus</taxon>
    </lineage>
</organism>
<gene>
    <name evidence="5" type="ORF">CBW65_16825</name>
</gene>
<dbReference type="InterPro" id="IPR025158">
    <property type="entry name" value="Mg_chelat-rel_C"/>
</dbReference>
<dbReference type="RefSeq" id="WP_087457794.1">
    <property type="nucleotide sequence ID" value="NZ_CP021434.1"/>
</dbReference>
<dbReference type="Pfam" id="PF13541">
    <property type="entry name" value="ChlI"/>
    <property type="match status" value="1"/>
</dbReference>
<dbReference type="GO" id="GO:0005524">
    <property type="term" value="F:ATP binding"/>
    <property type="evidence" value="ECO:0007669"/>
    <property type="project" value="UniProtKB-KW"/>
</dbReference>
<evidence type="ECO:0000256" key="2">
    <source>
        <dbReference type="ARBA" id="ARBA00022741"/>
    </source>
</evidence>
<dbReference type="Pfam" id="PF01078">
    <property type="entry name" value="Mg_chelatase"/>
    <property type="match status" value="1"/>
</dbReference>
<dbReference type="PRINTS" id="PR01657">
    <property type="entry name" value="MCMFAMILY"/>
</dbReference>
<dbReference type="InterPro" id="IPR027417">
    <property type="entry name" value="P-loop_NTPase"/>
</dbReference>
<dbReference type="EMBL" id="CP021434">
    <property type="protein sequence ID" value="ARU62435.1"/>
    <property type="molecule type" value="Genomic_DNA"/>
</dbReference>
<name>A0A1Y0ISK8_9BACL</name>
<comment type="similarity">
    <text evidence="1">Belongs to the Mg-chelatase subunits D/I family. ComM subfamily.</text>
</comment>
<dbReference type="InterPro" id="IPR001208">
    <property type="entry name" value="MCM_dom"/>
</dbReference>
<dbReference type="OrthoDB" id="9813147at2"/>
<evidence type="ECO:0000256" key="1">
    <source>
        <dbReference type="ARBA" id="ARBA00006354"/>
    </source>
</evidence>
<dbReference type="Pfam" id="PF13335">
    <property type="entry name" value="Mg_chelatase_C"/>
    <property type="match status" value="1"/>
</dbReference>
<keyword evidence="2" id="KW-0547">Nucleotide-binding</keyword>
<dbReference type="Gene3D" id="3.40.50.300">
    <property type="entry name" value="P-loop containing nucleotide triphosphate hydrolases"/>
    <property type="match status" value="1"/>
</dbReference>
<proteinExistence type="inferred from homology"/>
<dbReference type="KEGG" id="tum:CBW65_16825"/>
<dbReference type="SMART" id="SM00382">
    <property type="entry name" value="AAA"/>
    <property type="match status" value="1"/>
</dbReference>
<keyword evidence="6" id="KW-1185">Reference proteome</keyword>
<evidence type="ECO:0000256" key="3">
    <source>
        <dbReference type="ARBA" id="ARBA00022840"/>
    </source>
</evidence>
<dbReference type="InterPro" id="IPR004482">
    <property type="entry name" value="Mg_chelat-rel"/>
</dbReference>
<dbReference type="PANTHER" id="PTHR32039:SF7">
    <property type="entry name" value="COMPETENCE PROTEIN COMM"/>
    <property type="match status" value="1"/>
</dbReference>
<dbReference type="GO" id="GO:0003677">
    <property type="term" value="F:DNA binding"/>
    <property type="evidence" value="ECO:0007669"/>
    <property type="project" value="InterPro"/>
</dbReference>
<dbReference type="InterPro" id="IPR014721">
    <property type="entry name" value="Ribsml_uS5_D2-typ_fold_subgr"/>
</dbReference>
<evidence type="ECO:0000313" key="6">
    <source>
        <dbReference type="Proteomes" id="UP000195437"/>
    </source>
</evidence>
<protein>
    <recommendedName>
        <fullName evidence="4">AAA+ ATPase domain-containing protein</fullName>
    </recommendedName>
</protein>
<reference evidence="6" key="1">
    <citation type="submission" date="2017-05" db="EMBL/GenBank/DDBJ databases">
        <authorList>
            <person name="Sung H."/>
        </authorList>
    </citation>
    <scope>NUCLEOTIDE SEQUENCE [LARGE SCALE GENOMIC DNA]</scope>
    <source>
        <strain evidence="6">AR23208</strain>
    </source>
</reference>
<dbReference type="SUPFAM" id="SSF54211">
    <property type="entry name" value="Ribosomal protein S5 domain 2-like"/>
    <property type="match status" value="1"/>
</dbReference>
<dbReference type="InterPro" id="IPR045006">
    <property type="entry name" value="CHLI-like"/>
</dbReference>
<feature type="domain" description="AAA+ ATPase" evidence="4">
    <location>
        <begin position="213"/>
        <end position="396"/>
    </location>
</feature>
<dbReference type="AlphaFoldDB" id="A0A1Y0ISK8"/>
<dbReference type="InterPro" id="IPR000523">
    <property type="entry name" value="Mg_chelatse_chII-like_cat_dom"/>
</dbReference>
<dbReference type="InterPro" id="IPR003593">
    <property type="entry name" value="AAA+_ATPase"/>
</dbReference>
<evidence type="ECO:0000313" key="5">
    <source>
        <dbReference type="EMBL" id="ARU62435.1"/>
    </source>
</evidence>
<evidence type="ECO:0000259" key="4">
    <source>
        <dbReference type="SMART" id="SM00382"/>
    </source>
</evidence>
<dbReference type="SUPFAM" id="SSF52540">
    <property type="entry name" value="P-loop containing nucleoside triphosphate hydrolases"/>
    <property type="match status" value="1"/>
</dbReference>
<keyword evidence="3" id="KW-0067">ATP-binding</keyword>
<sequence>MYAQMTGIALYGLQGIIVQVEVDLANGLPSFDLVGLPDSSVREAKDRVRAALRNSGFDFPLQRITANLAPAGLRKEGAGYDLCLALGILAAGGMMHKPLPEGMAAVAELALDGTLRPVRGMLSLALAAQEQGVKQLLVALENAREAALVGGLRVYAARSLQEAYAFLNGKREILPYEPDSSVTAEYGGSGEDDFSEIKGQPHVKRALEIAAAGSHNVILIGPPGSGKTMLARRLPTILPPLTAAESLEVTQVYSVSGLLAQGGTMLHARPYRSPHHTISDGGLIGGGTIPKPGEVTLAHGGVLFLDELPEFKKSVLEVLRQPLEDAKVTIARTQATYTFPSRFLLAAAMNPCPCGYYGSDYKPCTCTPLQITRYRSKISGPLLDRIDLHIEVPRVKYHDIKSDAREETSAQIRERVTAARALQQSRLQDRPFPWNAAMTSRDLRLHCRLTPEAESLLEDTFEQLGLSARAYDRILKVARTIADLDGCEQLDVAQVAEAIQYRGLDRKFWGE</sequence>